<dbReference type="SUPFAM" id="SSF57716">
    <property type="entry name" value="Glucocorticoid receptor-like (DNA-binding domain)"/>
    <property type="match status" value="1"/>
</dbReference>
<dbReference type="PANTHER" id="PTHR33823">
    <property type="entry name" value="RNA POLYMERASE-BINDING TRANSCRIPTION FACTOR DKSA-RELATED"/>
    <property type="match status" value="1"/>
</dbReference>
<keyword evidence="2" id="KW-0863">Zinc-finger</keyword>
<comment type="caution">
    <text evidence="6">The sequence shown here is derived from an EMBL/GenBank/DDBJ whole genome shotgun (WGS) entry which is preliminary data.</text>
</comment>
<evidence type="ECO:0000259" key="5">
    <source>
        <dbReference type="Pfam" id="PF01258"/>
    </source>
</evidence>
<proteinExistence type="predicted"/>
<accession>W6N7N6</accession>
<evidence type="ECO:0000256" key="2">
    <source>
        <dbReference type="ARBA" id="ARBA00022771"/>
    </source>
</evidence>
<keyword evidence="7" id="KW-1185">Reference proteome</keyword>
<organism evidence="6 7">
    <name type="scientific">Clostridium tyrobutyricum DIVETGP</name>
    <dbReference type="NCBI Taxonomy" id="1408889"/>
    <lineage>
        <taxon>Bacteria</taxon>
        <taxon>Bacillati</taxon>
        <taxon>Bacillota</taxon>
        <taxon>Clostridia</taxon>
        <taxon>Eubacteriales</taxon>
        <taxon>Clostridiaceae</taxon>
        <taxon>Clostridium</taxon>
    </lineage>
</organism>
<sequence>MDNRLLKSLKNKLKSQRDEICDLLEQMERNETIKSNTEMSSELSVYDNHPADSASSIYDKERGMAFQKNEEIIINKIDNALQRMAQGTYGICKKCGKEIDRNRLKYVPYAEYCIHCQDNIDDSKPDEMKNRPPEEEVLKYTMNHGGYDNHKDEVGFDAEDSYQAVGKFNRRENIVEEYEDEDEEYVEPIEKISNTQYKNQLP</sequence>
<dbReference type="AlphaFoldDB" id="W6N7N6"/>
<dbReference type="GeneID" id="29420249"/>
<evidence type="ECO:0000256" key="3">
    <source>
        <dbReference type="ARBA" id="ARBA00022833"/>
    </source>
</evidence>
<feature type="domain" description="Zinc finger DksA/TraR C4-type" evidence="5">
    <location>
        <begin position="87"/>
        <end position="117"/>
    </location>
</feature>
<evidence type="ECO:0000313" key="7">
    <source>
        <dbReference type="Proteomes" id="UP000019482"/>
    </source>
</evidence>
<dbReference type="EMBL" id="CBXI010000044">
    <property type="protein sequence ID" value="CDL92748.1"/>
    <property type="molecule type" value="Genomic_DNA"/>
</dbReference>
<dbReference type="Gene3D" id="1.20.120.910">
    <property type="entry name" value="DksA, coiled-coil domain"/>
    <property type="match status" value="1"/>
</dbReference>
<dbReference type="InterPro" id="IPR014240">
    <property type="entry name" value="YteA"/>
</dbReference>
<dbReference type="Pfam" id="PF01258">
    <property type="entry name" value="zf-dskA_traR"/>
    <property type="match status" value="1"/>
</dbReference>
<feature type="zinc finger region" description="dksA C4-type" evidence="4">
    <location>
        <begin position="92"/>
        <end position="116"/>
    </location>
</feature>
<dbReference type="SUPFAM" id="SSF109635">
    <property type="entry name" value="DnaK suppressor protein DksA, alpha-hairpin domain"/>
    <property type="match status" value="1"/>
</dbReference>
<dbReference type="NCBIfam" id="TIGR02890">
    <property type="entry name" value="bacill_yteA"/>
    <property type="match status" value="1"/>
</dbReference>
<evidence type="ECO:0000256" key="1">
    <source>
        <dbReference type="ARBA" id="ARBA00022723"/>
    </source>
</evidence>
<evidence type="ECO:0000256" key="4">
    <source>
        <dbReference type="PROSITE-ProRule" id="PRU00510"/>
    </source>
</evidence>
<dbReference type="RefSeq" id="WP_017752206.1">
    <property type="nucleotide sequence ID" value="NZ_CBXI010000044.1"/>
</dbReference>
<reference evidence="6 7" key="1">
    <citation type="journal article" date="2015" name="Genome Announc.">
        <title>Draft Genome Sequence of Clostridium tyrobutyricum Strain DIVETGP, Isolated from Cow's Milk for Grana Padano Production.</title>
        <authorList>
            <person name="Soggiu A."/>
            <person name="Piras C."/>
            <person name="Gaiarsa S."/>
            <person name="Sassera D."/>
            <person name="Roncada P."/>
            <person name="Bendixen E."/>
            <person name="Brasca M."/>
            <person name="Bonizzi L."/>
        </authorList>
    </citation>
    <scope>NUCLEOTIDE SEQUENCE [LARGE SCALE GENOMIC DNA]</scope>
    <source>
        <strain evidence="6 7">DIVETGP</strain>
    </source>
</reference>
<dbReference type="InterPro" id="IPR000962">
    <property type="entry name" value="Znf_DskA_TraR"/>
</dbReference>
<evidence type="ECO:0000313" key="6">
    <source>
        <dbReference type="EMBL" id="CDL92748.1"/>
    </source>
</evidence>
<dbReference type="Proteomes" id="UP000019482">
    <property type="component" value="Unassembled WGS sequence"/>
</dbReference>
<keyword evidence="1" id="KW-0479">Metal-binding</keyword>
<dbReference type="OrthoDB" id="9811543at2"/>
<dbReference type="PANTHER" id="PTHR33823:SF4">
    <property type="entry name" value="GENERAL STRESS PROTEIN 16O"/>
    <property type="match status" value="1"/>
</dbReference>
<protein>
    <submittedName>
        <fullName evidence="6">DnaK suppressor protein</fullName>
    </submittedName>
</protein>
<gene>
    <name evidence="6" type="ORF">CTDIVETGP_2818</name>
</gene>
<dbReference type="InterPro" id="IPR037187">
    <property type="entry name" value="DnaK_N"/>
</dbReference>
<dbReference type="GO" id="GO:0008270">
    <property type="term" value="F:zinc ion binding"/>
    <property type="evidence" value="ECO:0007669"/>
    <property type="project" value="UniProtKB-KW"/>
</dbReference>
<name>W6N7N6_CLOTY</name>
<dbReference type="PROSITE" id="PS51128">
    <property type="entry name" value="ZF_DKSA_2"/>
    <property type="match status" value="1"/>
</dbReference>
<keyword evidence="3" id="KW-0862">Zinc</keyword>